<name>A0AAV7JKD7_9METZ</name>
<dbReference type="Pfam" id="PF00092">
    <property type="entry name" value="VWA"/>
    <property type="match status" value="1"/>
</dbReference>
<evidence type="ECO:0000259" key="1">
    <source>
        <dbReference type="PROSITE" id="PS50234"/>
    </source>
</evidence>
<dbReference type="Gene3D" id="3.40.50.410">
    <property type="entry name" value="von Willebrand factor, type A domain"/>
    <property type="match status" value="1"/>
</dbReference>
<dbReference type="SMART" id="SM00327">
    <property type="entry name" value="VWA"/>
    <property type="match status" value="1"/>
</dbReference>
<feature type="domain" description="VWFA" evidence="1">
    <location>
        <begin position="94"/>
        <end position="323"/>
    </location>
</feature>
<organism evidence="2 3">
    <name type="scientific">Oopsacas minuta</name>
    <dbReference type="NCBI Taxonomy" id="111878"/>
    <lineage>
        <taxon>Eukaryota</taxon>
        <taxon>Metazoa</taxon>
        <taxon>Porifera</taxon>
        <taxon>Hexactinellida</taxon>
        <taxon>Hexasterophora</taxon>
        <taxon>Lyssacinosida</taxon>
        <taxon>Leucopsacidae</taxon>
        <taxon>Oopsacas</taxon>
    </lineage>
</organism>
<dbReference type="PANTHER" id="PTHR10579:SF43">
    <property type="entry name" value="ZINC FINGER (C3HC4-TYPE RING FINGER) FAMILY PROTEIN"/>
    <property type="match status" value="1"/>
</dbReference>
<dbReference type="Proteomes" id="UP001165289">
    <property type="component" value="Unassembled WGS sequence"/>
</dbReference>
<dbReference type="InterPro" id="IPR051266">
    <property type="entry name" value="CLCR"/>
</dbReference>
<sequence length="546" mass="59347">MTKFIFSLAIISLVFQCNIISAVFGYINKNLKDPIAKHPIPMAVVEKPIDDKIKLLVTPEYLEYDPAKGTNCWVDINLAAPVYEEDDNVRAPVDIVAVIDRSGSMGGGKLELVKKTLHFVVTQLTPKDRLCLIVYDDTVDLVFDLTSLTPENKIDIEAKIDAVQTRGSTNLCGGLLKGMQVIMSRTGVKADVASVLLLTDGLANVGISNTEGIIQAMKDPFAHDIAGSAKREAKKPQSRARSLISSLKGEPKEGATGGMEPADLKAANEFTGTVYTFGYGSDHNATMLKDISQAANGVYFFIDTNEKIPESFADCLGGLLSTVGQNISLKVELSNGATITEFIAKKTPTFNANKTSAEVALGDLQSEEQRDVLMELQLPVCSDLGADGGILNYASITLSYFNVMSSVMETVKSDLPVPRTNTGKPKTSNPLIDKQKNRILTMKALEDAKKKADEGKYEEGRELLMATKQQVAISATSDEIMVQGMMDDMDDMWDGMVDSAKYNSYGKSRAVNAVQAHCEQRSNFQAAPGKIMSYETKSKVAMKKKK</sequence>
<keyword evidence="3" id="KW-1185">Reference proteome</keyword>
<dbReference type="InterPro" id="IPR002035">
    <property type="entry name" value="VWF_A"/>
</dbReference>
<dbReference type="SUPFAM" id="SSF53300">
    <property type="entry name" value="vWA-like"/>
    <property type="match status" value="1"/>
</dbReference>
<protein>
    <recommendedName>
        <fullName evidence="1">VWFA domain-containing protein</fullName>
    </recommendedName>
</protein>
<comment type="caution">
    <text evidence="2">The sequence shown here is derived from an EMBL/GenBank/DDBJ whole genome shotgun (WGS) entry which is preliminary data.</text>
</comment>
<dbReference type="InterPro" id="IPR036465">
    <property type="entry name" value="vWFA_dom_sf"/>
</dbReference>
<dbReference type="AlphaFoldDB" id="A0AAV7JKD7"/>
<accession>A0AAV7JKD7</accession>
<dbReference type="PROSITE" id="PS50234">
    <property type="entry name" value="VWFA"/>
    <property type="match status" value="1"/>
</dbReference>
<gene>
    <name evidence="2" type="ORF">LOD99_11700</name>
</gene>
<proteinExistence type="predicted"/>
<reference evidence="2 3" key="1">
    <citation type="journal article" date="2023" name="BMC Biol.">
        <title>The compact genome of the sponge Oopsacas minuta (Hexactinellida) is lacking key metazoan core genes.</title>
        <authorList>
            <person name="Santini S."/>
            <person name="Schenkelaars Q."/>
            <person name="Jourda C."/>
            <person name="Duchesne M."/>
            <person name="Belahbib H."/>
            <person name="Rocher C."/>
            <person name="Selva M."/>
            <person name="Riesgo A."/>
            <person name="Vervoort M."/>
            <person name="Leys S.P."/>
            <person name="Kodjabachian L."/>
            <person name="Le Bivic A."/>
            <person name="Borchiellini C."/>
            <person name="Claverie J.M."/>
            <person name="Renard E."/>
        </authorList>
    </citation>
    <scope>NUCLEOTIDE SEQUENCE [LARGE SCALE GENOMIC DNA]</scope>
    <source>
        <strain evidence="2">SPO-2</strain>
    </source>
</reference>
<evidence type="ECO:0000313" key="2">
    <source>
        <dbReference type="EMBL" id="KAI6649334.1"/>
    </source>
</evidence>
<evidence type="ECO:0000313" key="3">
    <source>
        <dbReference type="Proteomes" id="UP001165289"/>
    </source>
</evidence>
<dbReference type="EMBL" id="JAKMXF010000321">
    <property type="protein sequence ID" value="KAI6649334.1"/>
    <property type="molecule type" value="Genomic_DNA"/>
</dbReference>
<dbReference type="PANTHER" id="PTHR10579">
    <property type="entry name" value="CALCIUM-ACTIVATED CHLORIDE CHANNEL REGULATOR"/>
    <property type="match status" value="1"/>
</dbReference>